<feature type="transmembrane region" description="Helical" evidence="10">
    <location>
        <begin position="20"/>
        <end position="41"/>
    </location>
</feature>
<keyword evidence="8 10" id="KW-1133">Transmembrane helix</keyword>
<dbReference type="Proteomes" id="UP001642360">
    <property type="component" value="Unassembled WGS sequence"/>
</dbReference>
<accession>A0ABC8U3N7</accession>
<comment type="subcellular location">
    <subcellularLocation>
        <location evidence="1 10">Cell membrane</location>
        <topology evidence="1 10">Multi-pass membrane protein</topology>
    </subcellularLocation>
</comment>
<dbReference type="Gene3D" id="1.20.1280.290">
    <property type="match status" value="2"/>
</dbReference>
<dbReference type="EMBL" id="CAUOFW020006824">
    <property type="protein sequence ID" value="CAK9176374.1"/>
    <property type="molecule type" value="Genomic_DNA"/>
</dbReference>
<evidence type="ECO:0000313" key="11">
    <source>
        <dbReference type="EMBL" id="CAK9176374.1"/>
    </source>
</evidence>
<organism evidence="11 12">
    <name type="scientific">Ilex paraguariensis</name>
    <name type="common">yerba mate</name>
    <dbReference type="NCBI Taxonomy" id="185542"/>
    <lineage>
        <taxon>Eukaryota</taxon>
        <taxon>Viridiplantae</taxon>
        <taxon>Streptophyta</taxon>
        <taxon>Embryophyta</taxon>
        <taxon>Tracheophyta</taxon>
        <taxon>Spermatophyta</taxon>
        <taxon>Magnoliopsida</taxon>
        <taxon>eudicotyledons</taxon>
        <taxon>Gunneridae</taxon>
        <taxon>Pentapetalae</taxon>
        <taxon>asterids</taxon>
        <taxon>campanulids</taxon>
        <taxon>Aquifoliales</taxon>
        <taxon>Aquifoliaceae</taxon>
        <taxon>Ilex</taxon>
    </lineage>
</organism>
<feature type="transmembrane region" description="Helical" evidence="10">
    <location>
        <begin position="111"/>
        <end position="131"/>
    </location>
</feature>
<keyword evidence="12" id="KW-1185">Reference proteome</keyword>
<dbReference type="Pfam" id="PF03083">
    <property type="entry name" value="MtN3_slv"/>
    <property type="match status" value="2"/>
</dbReference>
<dbReference type="InterPro" id="IPR047664">
    <property type="entry name" value="SWEET"/>
</dbReference>
<keyword evidence="6 10" id="KW-0812">Transmembrane</keyword>
<keyword evidence="3 10" id="KW-0813">Transport</keyword>
<dbReference type="AlphaFoldDB" id="A0ABC8U3N7"/>
<sequence length="241" mass="27156">MTIFTDENLAFIFGLIGNNHYFGNVVAFIVLLAPLPTFCKIYKRKSSEGFQSIPYSVMLFSAELMLLYAFLRKNEYMIVSLNGIGCVVEAIYLLMYVIYAPKKTKISTVSLILLLNVGSFGVILLFSLLLVKGHKRVILVGWIGTVINVLAFAAPLGIARQVIRTKSVEYMPFTLSLSLTLMGVVWFFYGFFMKDFFIELRNAFGFLCGIAQMTLYLMYKNTKKDNELSLQQNEAGTAQSV</sequence>
<dbReference type="FunFam" id="1.20.1280.290:FF:000001">
    <property type="entry name" value="Bidirectional sugar transporter SWEET"/>
    <property type="match status" value="1"/>
</dbReference>
<feature type="transmembrane region" description="Helical" evidence="10">
    <location>
        <begin position="137"/>
        <end position="158"/>
    </location>
</feature>
<evidence type="ECO:0000256" key="8">
    <source>
        <dbReference type="ARBA" id="ARBA00022989"/>
    </source>
</evidence>
<comment type="caution">
    <text evidence="11">The sequence shown here is derived from an EMBL/GenBank/DDBJ whole genome shotgun (WGS) entry which is preliminary data.</text>
</comment>
<proteinExistence type="inferred from homology"/>
<evidence type="ECO:0000256" key="3">
    <source>
        <dbReference type="ARBA" id="ARBA00022448"/>
    </source>
</evidence>
<gene>
    <name evidence="11" type="ORF">ILEXP_LOCUS46229</name>
</gene>
<keyword evidence="5 10" id="KW-0762">Sugar transport</keyword>
<comment type="function">
    <text evidence="10">Mediates both low-affinity uptake and efflux of sugar across the membrane.</text>
</comment>
<dbReference type="PANTHER" id="PTHR10791:SF134">
    <property type="entry name" value="BIDIRECTIONAL SUGAR TRANSPORTER SWEET9"/>
    <property type="match status" value="1"/>
</dbReference>
<evidence type="ECO:0000256" key="10">
    <source>
        <dbReference type="RuleBase" id="RU910715"/>
    </source>
</evidence>
<dbReference type="PANTHER" id="PTHR10791">
    <property type="entry name" value="RAG1-ACTIVATING PROTEIN 1"/>
    <property type="match status" value="1"/>
</dbReference>
<evidence type="ECO:0000256" key="6">
    <source>
        <dbReference type="ARBA" id="ARBA00022692"/>
    </source>
</evidence>
<dbReference type="GO" id="GO:0005886">
    <property type="term" value="C:plasma membrane"/>
    <property type="evidence" value="ECO:0007669"/>
    <property type="project" value="UniProtKB-SubCell"/>
</dbReference>
<evidence type="ECO:0000256" key="1">
    <source>
        <dbReference type="ARBA" id="ARBA00004651"/>
    </source>
</evidence>
<name>A0ABC8U3N7_9AQUA</name>
<keyword evidence="7" id="KW-0677">Repeat</keyword>
<evidence type="ECO:0000256" key="2">
    <source>
        <dbReference type="ARBA" id="ARBA00007809"/>
    </source>
</evidence>
<comment type="similarity">
    <text evidence="2 10">Belongs to the SWEET sugar transporter family.</text>
</comment>
<feature type="transmembrane region" description="Helical" evidence="10">
    <location>
        <begin position="53"/>
        <end position="71"/>
    </location>
</feature>
<evidence type="ECO:0000256" key="4">
    <source>
        <dbReference type="ARBA" id="ARBA00022475"/>
    </source>
</evidence>
<dbReference type="FunFam" id="1.20.1280.290:FF:000003">
    <property type="entry name" value="Bidirectional sugar transporter SWEET"/>
    <property type="match status" value="1"/>
</dbReference>
<keyword evidence="9 10" id="KW-0472">Membrane</keyword>
<evidence type="ECO:0000313" key="12">
    <source>
        <dbReference type="Proteomes" id="UP001642360"/>
    </source>
</evidence>
<evidence type="ECO:0000256" key="7">
    <source>
        <dbReference type="ARBA" id="ARBA00022737"/>
    </source>
</evidence>
<evidence type="ECO:0000256" key="9">
    <source>
        <dbReference type="ARBA" id="ARBA00023136"/>
    </source>
</evidence>
<reference evidence="11 12" key="1">
    <citation type="submission" date="2024-02" db="EMBL/GenBank/DDBJ databases">
        <authorList>
            <person name="Vignale AGUSTIN F."/>
            <person name="Sosa J E."/>
            <person name="Modenutti C."/>
        </authorList>
    </citation>
    <scope>NUCLEOTIDE SEQUENCE [LARGE SCALE GENOMIC DNA]</scope>
</reference>
<feature type="transmembrane region" description="Helical" evidence="10">
    <location>
        <begin position="170"/>
        <end position="191"/>
    </location>
</feature>
<feature type="transmembrane region" description="Helical" evidence="10">
    <location>
        <begin position="77"/>
        <end position="99"/>
    </location>
</feature>
<evidence type="ECO:0000256" key="5">
    <source>
        <dbReference type="ARBA" id="ARBA00022597"/>
    </source>
</evidence>
<dbReference type="InterPro" id="IPR004316">
    <property type="entry name" value="SWEET_rpt"/>
</dbReference>
<feature type="transmembrane region" description="Helical" evidence="10">
    <location>
        <begin position="203"/>
        <end position="219"/>
    </location>
</feature>
<protein>
    <recommendedName>
        <fullName evidence="10">Bidirectional sugar transporter SWEET</fullName>
    </recommendedName>
</protein>
<keyword evidence="4" id="KW-1003">Cell membrane</keyword>